<dbReference type="Proteomes" id="UP000009168">
    <property type="component" value="Unassembled WGS sequence"/>
</dbReference>
<accession>I7M4C9</accession>
<keyword evidence="2" id="KW-1185">Reference proteome</keyword>
<evidence type="ECO:0008006" key="3">
    <source>
        <dbReference type="Google" id="ProtNLM"/>
    </source>
</evidence>
<dbReference type="Gene3D" id="3.80.10.10">
    <property type="entry name" value="Ribonuclease Inhibitor"/>
    <property type="match status" value="2"/>
</dbReference>
<dbReference type="InParanoid" id="I7M4C9"/>
<name>I7M4C9_TETTS</name>
<reference evidence="2" key="1">
    <citation type="journal article" date="2006" name="PLoS Biol.">
        <title>Macronuclear genome sequence of the ciliate Tetrahymena thermophila, a model eukaryote.</title>
        <authorList>
            <person name="Eisen J.A."/>
            <person name="Coyne R.S."/>
            <person name="Wu M."/>
            <person name="Wu D."/>
            <person name="Thiagarajan M."/>
            <person name="Wortman J.R."/>
            <person name="Badger J.H."/>
            <person name="Ren Q."/>
            <person name="Amedeo P."/>
            <person name="Jones K.M."/>
            <person name="Tallon L.J."/>
            <person name="Delcher A.L."/>
            <person name="Salzberg S.L."/>
            <person name="Silva J.C."/>
            <person name="Haas B.J."/>
            <person name="Majoros W.H."/>
            <person name="Farzad M."/>
            <person name="Carlton J.M."/>
            <person name="Smith R.K. Jr."/>
            <person name="Garg J."/>
            <person name="Pearlman R.E."/>
            <person name="Karrer K.M."/>
            <person name="Sun L."/>
            <person name="Manning G."/>
            <person name="Elde N.C."/>
            <person name="Turkewitz A.P."/>
            <person name="Asai D.J."/>
            <person name="Wilkes D.E."/>
            <person name="Wang Y."/>
            <person name="Cai H."/>
            <person name="Collins K."/>
            <person name="Stewart B.A."/>
            <person name="Lee S.R."/>
            <person name="Wilamowska K."/>
            <person name="Weinberg Z."/>
            <person name="Ruzzo W.L."/>
            <person name="Wloga D."/>
            <person name="Gaertig J."/>
            <person name="Frankel J."/>
            <person name="Tsao C.-C."/>
            <person name="Gorovsky M.A."/>
            <person name="Keeling P.J."/>
            <person name="Waller R.F."/>
            <person name="Patron N.J."/>
            <person name="Cherry J.M."/>
            <person name="Stover N.A."/>
            <person name="Krieger C.J."/>
            <person name="del Toro C."/>
            <person name="Ryder H.F."/>
            <person name="Williamson S.C."/>
            <person name="Barbeau R.A."/>
            <person name="Hamilton E.P."/>
            <person name="Orias E."/>
        </authorList>
    </citation>
    <scope>NUCLEOTIDE SEQUENCE [LARGE SCALE GENOMIC DNA]</scope>
    <source>
        <strain evidence="2">SB210</strain>
    </source>
</reference>
<dbReference type="EMBL" id="GG662299">
    <property type="protein sequence ID" value="EAS06239.2"/>
    <property type="molecule type" value="Genomic_DNA"/>
</dbReference>
<evidence type="ECO:0000313" key="2">
    <source>
        <dbReference type="Proteomes" id="UP000009168"/>
    </source>
</evidence>
<dbReference type="KEGG" id="tet:TTHERM_00327210"/>
<proteinExistence type="predicted"/>
<dbReference type="AlphaFoldDB" id="I7M4C9"/>
<dbReference type="GeneID" id="7830624"/>
<evidence type="ECO:0000313" key="1">
    <source>
        <dbReference type="EMBL" id="EAS06239.2"/>
    </source>
</evidence>
<organism evidence="1 2">
    <name type="scientific">Tetrahymena thermophila (strain SB210)</name>
    <dbReference type="NCBI Taxonomy" id="312017"/>
    <lineage>
        <taxon>Eukaryota</taxon>
        <taxon>Sar</taxon>
        <taxon>Alveolata</taxon>
        <taxon>Ciliophora</taxon>
        <taxon>Intramacronucleata</taxon>
        <taxon>Oligohymenophorea</taxon>
        <taxon>Hymenostomatida</taxon>
        <taxon>Tetrahymenina</taxon>
        <taxon>Tetrahymenidae</taxon>
        <taxon>Tetrahymena</taxon>
    </lineage>
</organism>
<dbReference type="SUPFAM" id="SSF52047">
    <property type="entry name" value="RNI-like"/>
    <property type="match status" value="1"/>
</dbReference>
<gene>
    <name evidence="1" type="ORF">TTHERM_00327210</name>
</gene>
<dbReference type="InterPro" id="IPR032675">
    <property type="entry name" value="LRR_dom_sf"/>
</dbReference>
<sequence length="382" mass="44510">MILKKSIKIKQLQQLIQSQNQQKMKNKIEFYSAQEINQSDFQNLIDISVYILNSKGISSLINSLKLCSKLMILELSLNNCIIEEKQSEKLGLALTKMENLKFLTLLFCFSEFNDFSFIALAKELLHKKNLNSLKLQLSNTLITNQSMSYLRLNLHQFSDLKDLELNISKTQVKELDFSGLIEGIINLSLESFSLNTESTSMIAEIENKMDQGISYPVFTSLVKLKFEFEQTKLAKETFESICNFIRLAKNLKDLYLNLINNQIDSLHLFCLTESVDQKQDLHSLSLLLNKNKLKGQDFFRLFIELGKCQCLKNFNISLLENQISVQEEMQIVENLRNSLNLNMLILNIREYSIDNEDHIQNSLLRNHLRKIRNLVKFNYNFY</sequence>
<dbReference type="RefSeq" id="XP_001026484.2">
    <property type="nucleotide sequence ID" value="XM_001026484.2"/>
</dbReference>
<protein>
    <recommendedName>
        <fullName evidence="3">Kinase domain protein</fullName>
    </recommendedName>
</protein>